<accession>A0ABY6Z1Y3</accession>
<evidence type="ECO:0000313" key="2">
    <source>
        <dbReference type="Proteomes" id="UP001164803"/>
    </source>
</evidence>
<evidence type="ECO:0008006" key="3">
    <source>
        <dbReference type="Google" id="ProtNLM"/>
    </source>
</evidence>
<gene>
    <name evidence="1" type="ORF">NZD86_22170</name>
</gene>
<proteinExistence type="predicted"/>
<protein>
    <recommendedName>
        <fullName evidence="3">ComK protein</fullName>
    </recommendedName>
</protein>
<dbReference type="EMBL" id="CP104064">
    <property type="protein sequence ID" value="WAH36841.1"/>
    <property type="molecule type" value="Genomic_DNA"/>
</dbReference>
<organism evidence="1 2">
    <name type="scientific">Alicyclobacillus dauci</name>
    <dbReference type="NCBI Taxonomy" id="1475485"/>
    <lineage>
        <taxon>Bacteria</taxon>
        <taxon>Bacillati</taxon>
        <taxon>Bacillota</taxon>
        <taxon>Bacilli</taxon>
        <taxon>Bacillales</taxon>
        <taxon>Alicyclobacillaceae</taxon>
        <taxon>Alicyclobacillus</taxon>
    </lineage>
</organism>
<name>A0ABY6Z1Y3_9BACL</name>
<dbReference type="Proteomes" id="UP001164803">
    <property type="component" value="Chromosome"/>
</dbReference>
<sequence length="188" mass="21836">MKMMTSDDAIGHDTLHPIPHSTVYEKPSIVPDLAQWIRQLSAFLPVYQNGNSTMISLENEETWYLPWKVQTQYQKVAEENCVDTRALRRAYEELIGHTLYLPLVTKIYPAIYVPLKVRHPDIRNDGAVGYFRTRDIAIVKPIAAQTTLITLTNHHSFFIDMKKILVDRRIRNARNFDVLLDHRGDNHL</sequence>
<dbReference type="RefSeq" id="WP_268044232.1">
    <property type="nucleotide sequence ID" value="NZ_CP104064.1"/>
</dbReference>
<evidence type="ECO:0000313" key="1">
    <source>
        <dbReference type="EMBL" id="WAH36841.1"/>
    </source>
</evidence>
<keyword evidence="2" id="KW-1185">Reference proteome</keyword>
<reference evidence="1" key="1">
    <citation type="submission" date="2022-08" db="EMBL/GenBank/DDBJ databases">
        <title>Alicyclobacillus dauci DSM2870, complete genome.</title>
        <authorList>
            <person name="Wang Q."/>
            <person name="Cai R."/>
            <person name="Wang Z."/>
        </authorList>
    </citation>
    <scope>NUCLEOTIDE SEQUENCE</scope>
    <source>
        <strain evidence="1">DSM 28700</strain>
    </source>
</reference>